<dbReference type="Proteomes" id="UP001223978">
    <property type="component" value="Unassembled WGS sequence"/>
</dbReference>
<proteinExistence type="predicted"/>
<evidence type="ECO:0000313" key="2">
    <source>
        <dbReference type="Proteomes" id="UP001223978"/>
    </source>
</evidence>
<sequence>MLHLESMLVGYRLALNLHGAGDDWPFWSPGDQGRFAAWLGRRSGQHSSLGWAMEIEREAEASGREPVDLFFCLFDEYRAAVGRPAAGPTSQG</sequence>
<evidence type="ECO:0008006" key="3">
    <source>
        <dbReference type="Google" id="ProtNLM"/>
    </source>
</evidence>
<evidence type="ECO:0000313" key="1">
    <source>
        <dbReference type="EMBL" id="MDI3409357.1"/>
    </source>
</evidence>
<keyword evidence="2" id="KW-1185">Reference proteome</keyword>
<protein>
    <recommendedName>
        <fullName evidence="3">SAV-6107-like HEPN domain-containing protein</fullName>
    </recommendedName>
</protein>
<dbReference type="RefSeq" id="WP_282547227.1">
    <property type="nucleotide sequence ID" value="NZ_JASCIQ010000070.1"/>
</dbReference>
<name>A0ABT6SNU8_9ACTN</name>
<gene>
    <name evidence="1" type="ORF">QIS96_36740</name>
</gene>
<accession>A0ABT6SNU8</accession>
<comment type="caution">
    <text evidence="1">The sequence shown here is derived from an EMBL/GenBank/DDBJ whole genome shotgun (WGS) entry which is preliminary data.</text>
</comment>
<reference evidence="1 2" key="1">
    <citation type="submission" date="2023-05" db="EMBL/GenBank/DDBJ databases">
        <title>Draft genome sequence of Streptomyces sp. B-S-A6 isolated from a cave soil in Thailand.</title>
        <authorList>
            <person name="Chamroensaksri N."/>
            <person name="Muangham S."/>
        </authorList>
    </citation>
    <scope>NUCLEOTIDE SEQUENCE [LARGE SCALE GENOMIC DNA]</scope>
    <source>
        <strain evidence="1 2">B-S-A6</strain>
    </source>
</reference>
<dbReference type="EMBL" id="JASCIQ010000070">
    <property type="protein sequence ID" value="MDI3409357.1"/>
    <property type="molecule type" value="Genomic_DNA"/>
</dbReference>
<organism evidence="1 2">
    <name type="scientific">Streptomyces cavernicola</name>
    <dbReference type="NCBI Taxonomy" id="3043613"/>
    <lineage>
        <taxon>Bacteria</taxon>
        <taxon>Bacillati</taxon>
        <taxon>Actinomycetota</taxon>
        <taxon>Actinomycetes</taxon>
        <taxon>Kitasatosporales</taxon>
        <taxon>Streptomycetaceae</taxon>
        <taxon>Streptomyces</taxon>
    </lineage>
</organism>